<protein>
    <submittedName>
        <fullName evidence="1">Uncharacterized protein</fullName>
    </submittedName>
</protein>
<dbReference type="RefSeq" id="WP_072551095.1">
    <property type="nucleotide sequence ID" value="NZ_CP021659.1"/>
</dbReference>
<name>A0A2U8I7C4_9GAMM</name>
<dbReference type="EMBL" id="CP021659">
    <property type="protein sequence ID" value="AWK14085.1"/>
    <property type="molecule type" value="Genomic_DNA"/>
</dbReference>
<keyword evidence="2" id="KW-1185">Reference proteome</keyword>
<gene>
    <name evidence="1" type="ORF">CCS41_05675</name>
</gene>
<dbReference type="AlphaFoldDB" id="A0A2U8I7C4"/>
<proteinExistence type="predicted"/>
<evidence type="ECO:0000313" key="2">
    <source>
        <dbReference type="Proteomes" id="UP000261875"/>
    </source>
</evidence>
<accession>A0A2U8I7C4</accession>
<dbReference type="OrthoDB" id="9962757at2"/>
<reference evidence="1 2" key="1">
    <citation type="submission" date="2017-05" db="EMBL/GenBank/DDBJ databases">
        <title>Genome sequence of Candidatus Fukatsuia symbiotica and Candidatus Hamiltonella defensa from Acyrthosiphon pisum strain 5D.</title>
        <authorList>
            <person name="Patel V.A."/>
            <person name="Chevignon G."/>
            <person name="Russell J.A."/>
            <person name="Oliver K.M."/>
        </authorList>
    </citation>
    <scope>NUCLEOTIDE SEQUENCE [LARGE SCALE GENOMIC DNA]</scope>
    <source>
        <strain evidence="1 2">5D</strain>
    </source>
</reference>
<organism evidence="1 2">
    <name type="scientific">Candidatus Fukatsuia symbiotica</name>
    <dbReference type="NCBI Taxonomy" id="1878942"/>
    <lineage>
        <taxon>Bacteria</taxon>
        <taxon>Pseudomonadati</taxon>
        <taxon>Pseudomonadota</taxon>
        <taxon>Gammaproteobacteria</taxon>
        <taxon>Enterobacterales</taxon>
        <taxon>Yersiniaceae</taxon>
        <taxon>Candidatus Fukatsuia</taxon>
    </lineage>
</organism>
<dbReference type="KEGG" id="fsm:CCS41_05675"/>
<sequence length="402" mass="46606">MNFIDPNVSDMVTNRFKNYYNNTFDTELNQILVAVASMDEKSTHECDDILSMFNAHDRRLIESTRDNLGIQSIKKLIIDVMFANKKYYEFYLNKAQENSVISSLFCEKAWCDIHKSSLSFKNVSKDYLCIFAIRFMSELALIHIKKKYIRLQIKTFSLEHYNEKCGDLLCQISQMLGMVGSRSTERNSTKGIMAMREVLFQVLSDNLETHHQIETNKEKIVDNILSLYYKKHAPKYNLPAEALLRSIAIATAESVFNVKKCNANYVIAKGIIEPYYRNHFDQKTITAYLIEYMFTYTKKQIKKNKGEKLIILYEASLINFLYSNGASEGIEKTTRLVSKLVYETLKILKKNQLLGSYEENMAICNAFYDIARKSHGLNLPSLDELKNKAKMIIDNVNRNLKD</sequence>
<dbReference type="Proteomes" id="UP000261875">
    <property type="component" value="Chromosome"/>
</dbReference>
<evidence type="ECO:0000313" key="1">
    <source>
        <dbReference type="EMBL" id="AWK14085.1"/>
    </source>
</evidence>